<dbReference type="Proteomes" id="UP000204294">
    <property type="component" value="Segment"/>
</dbReference>
<dbReference type="GeneID" id="16045343"/>
<sequence length="72" mass="8373">MSWGLIPWSQLSHQQMTYRKLLEQLQCCPSSTLDQTVTLYSIADDEFVPAYMTDYTDEESQVLDPNHLVITF</sequence>
<accession>R9TL74</accession>
<name>R9TL74_9CAUD</name>
<evidence type="ECO:0000313" key="1">
    <source>
        <dbReference type="EMBL" id="AGN33548.1"/>
    </source>
</evidence>
<dbReference type="KEGG" id="vg:16045343"/>
<gene>
    <name evidence="1" type="ORF">SWYG_00036</name>
</gene>
<keyword evidence="2" id="KW-1185">Reference proteome</keyword>
<protein>
    <submittedName>
        <fullName evidence="1">Uncharacterized protein</fullName>
    </submittedName>
</protein>
<reference evidence="1 2" key="1">
    <citation type="submission" date="2010-09" db="EMBL/GenBank/DDBJ databases">
        <title>The Genome Sequence of Synechococcus phage S-IOM18.</title>
        <authorList>
            <consortium name="The Broad Institute Genome Sequencing Platform"/>
            <person name="Henn M.R."/>
            <person name="Clokie M."/>
            <person name="Levin J."/>
            <person name="Malboeuf C."/>
            <person name="Casali M."/>
            <person name="Russ C."/>
            <person name="Lennon N."/>
            <person name="Chapman S.B."/>
            <person name="Erlich R."/>
            <person name="Young S.K."/>
            <person name="Yandava C."/>
            <person name="Zeng Q."/>
            <person name="Fitzgerald M.F."/>
            <person name="Alvarado L."/>
            <person name="Anderson S."/>
            <person name="Berlin A."/>
            <person name="Chen Z."/>
            <person name="Freedman E."/>
            <person name="Gellesch M."/>
            <person name="Goldberg J."/>
            <person name="Green L."/>
            <person name="Griggs A."/>
            <person name="Gujja S."/>
            <person name="Heilman E.R."/>
            <person name="Heiman D."/>
            <person name="Hollinger A."/>
            <person name="Howarth C."/>
            <person name="Larson L."/>
            <person name="Mehta T."/>
            <person name="Neiman D."/>
            <person name="Pearson M."/>
            <person name="Roberts A."/>
            <person name="Ryan E."/>
            <person name="Saif S."/>
            <person name="Shea T."/>
            <person name="Shenoy N."/>
            <person name="Sisk P."/>
            <person name="Stolte C."/>
            <person name="Sykes S."/>
            <person name="White J."/>
            <person name="Haas B."/>
            <person name="Nusbaum C."/>
            <person name="Birren B."/>
        </authorList>
    </citation>
    <scope>NUCLEOTIDE SEQUENCE [LARGE SCALE GENOMIC DNA]</scope>
    <source>
        <strain evidence="1 2">S-IOM18</strain>
    </source>
</reference>
<evidence type="ECO:0000313" key="2">
    <source>
        <dbReference type="Proteomes" id="UP000204294"/>
    </source>
</evidence>
<proteinExistence type="predicted"/>
<dbReference type="RefSeq" id="YP_008126362.1">
    <property type="nucleotide sequence ID" value="NC_021536.1"/>
</dbReference>
<dbReference type="OrthoDB" id="22713at10239"/>
<organism evidence="1 2">
    <name type="scientific">Synechococcus phage S-IOM18</name>
    <dbReference type="NCBI Taxonomy" id="754039"/>
    <lineage>
        <taxon>Viruses</taxon>
        <taxon>Duplodnaviria</taxon>
        <taxon>Heunggongvirae</taxon>
        <taxon>Uroviricota</taxon>
        <taxon>Caudoviricetes</taxon>
        <taxon>Pantevenvirales</taxon>
        <taxon>Kyanoviridae</taxon>
        <taxon>Tefnutvirus</taxon>
        <taxon>Tefnutvirus siom18</taxon>
    </lineage>
</organism>
<dbReference type="EMBL" id="HQ317383">
    <property type="protein sequence ID" value="AGN33548.1"/>
    <property type="molecule type" value="Genomic_DNA"/>
</dbReference>